<dbReference type="PROSITE" id="PS51217">
    <property type="entry name" value="UVRD_HELICASE_CTER"/>
    <property type="match status" value="1"/>
</dbReference>
<evidence type="ECO:0000256" key="4">
    <source>
        <dbReference type="ARBA" id="ARBA00022806"/>
    </source>
</evidence>
<feature type="binding site" evidence="12">
    <location>
        <begin position="29"/>
        <end position="36"/>
    </location>
    <ligand>
        <name>ATP</name>
        <dbReference type="ChEBI" id="CHEBI:30616"/>
    </ligand>
</feature>
<evidence type="ECO:0000256" key="5">
    <source>
        <dbReference type="ARBA" id="ARBA00022840"/>
    </source>
</evidence>
<evidence type="ECO:0000256" key="7">
    <source>
        <dbReference type="ARBA" id="ARBA00023235"/>
    </source>
</evidence>
<dbReference type="GO" id="GO:0033202">
    <property type="term" value="C:DNA helicase complex"/>
    <property type="evidence" value="ECO:0007669"/>
    <property type="project" value="TreeGrafter"/>
</dbReference>
<dbReference type="GO" id="GO:0016787">
    <property type="term" value="F:hydrolase activity"/>
    <property type="evidence" value="ECO:0007669"/>
    <property type="project" value="UniProtKB-UniRule"/>
</dbReference>
<evidence type="ECO:0000256" key="3">
    <source>
        <dbReference type="ARBA" id="ARBA00022801"/>
    </source>
</evidence>
<dbReference type="Gene3D" id="3.40.50.300">
    <property type="entry name" value="P-loop containing nucleotide triphosphate hydrolases"/>
    <property type="match status" value="2"/>
</dbReference>
<protein>
    <recommendedName>
        <fullName evidence="9">DNA 3'-5' helicase</fullName>
        <ecNumber evidence="9">5.6.2.4</ecNumber>
    </recommendedName>
    <alternativeName>
        <fullName evidence="10">DNA 3'-5' helicase II</fullName>
    </alternativeName>
</protein>
<dbReference type="Pfam" id="PF13361">
    <property type="entry name" value="UvrD_C"/>
    <property type="match status" value="1"/>
</dbReference>
<evidence type="ECO:0000256" key="6">
    <source>
        <dbReference type="ARBA" id="ARBA00023125"/>
    </source>
</evidence>
<dbReference type="InterPro" id="IPR014016">
    <property type="entry name" value="UvrD-like_ATP-bd"/>
</dbReference>
<dbReference type="Pfam" id="PF00580">
    <property type="entry name" value="UvrD-helicase"/>
    <property type="match status" value="1"/>
</dbReference>
<feature type="domain" description="UvrD-like helicase ATP-binding" evidence="13">
    <location>
        <begin position="8"/>
        <end position="286"/>
    </location>
</feature>
<dbReference type="AlphaFoldDB" id="A0AB94IB41"/>
<dbReference type="FunFam" id="1.10.10.160:FF:000001">
    <property type="entry name" value="ATP-dependent DNA helicase"/>
    <property type="match status" value="1"/>
</dbReference>
<dbReference type="NCBIfam" id="NF008743">
    <property type="entry name" value="PRK11773.1"/>
    <property type="match status" value="1"/>
</dbReference>
<dbReference type="EMBL" id="AWGA01000071">
    <property type="protein sequence ID" value="TEA26623.1"/>
    <property type="molecule type" value="Genomic_DNA"/>
</dbReference>
<dbReference type="GO" id="GO:0003677">
    <property type="term" value="F:DNA binding"/>
    <property type="evidence" value="ECO:0007669"/>
    <property type="project" value="UniProtKB-KW"/>
</dbReference>
<keyword evidence="6" id="KW-0238">DNA-binding</keyword>
<evidence type="ECO:0000259" key="14">
    <source>
        <dbReference type="PROSITE" id="PS51217"/>
    </source>
</evidence>
<dbReference type="CDD" id="cd17932">
    <property type="entry name" value="DEXQc_UvrD"/>
    <property type="match status" value="1"/>
</dbReference>
<dbReference type="GO" id="GO:0005524">
    <property type="term" value="F:ATP binding"/>
    <property type="evidence" value="ECO:0007669"/>
    <property type="project" value="UniProtKB-UniRule"/>
</dbReference>
<dbReference type="InterPro" id="IPR027417">
    <property type="entry name" value="P-loop_NTPase"/>
</dbReference>
<keyword evidence="16" id="KW-1185">Reference proteome</keyword>
<dbReference type="PANTHER" id="PTHR11070">
    <property type="entry name" value="UVRD / RECB / PCRA DNA HELICASE FAMILY MEMBER"/>
    <property type="match status" value="1"/>
</dbReference>
<dbReference type="PANTHER" id="PTHR11070:SF2">
    <property type="entry name" value="ATP-DEPENDENT DNA HELICASE SRS2"/>
    <property type="match status" value="1"/>
</dbReference>
<comment type="catalytic activity">
    <reaction evidence="11">
        <text>ATP + H2O = ADP + phosphate + H(+)</text>
        <dbReference type="Rhea" id="RHEA:13065"/>
        <dbReference type="ChEBI" id="CHEBI:15377"/>
        <dbReference type="ChEBI" id="CHEBI:15378"/>
        <dbReference type="ChEBI" id="CHEBI:30616"/>
        <dbReference type="ChEBI" id="CHEBI:43474"/>
        <dbReference type="ChEBI" id="CHEBI:456216"/>
        <dbReference type="EC" id="5.6.2.4"/>
    </reaction>
</comment>
<keyword evidence="7" id="KW-0413">Isomerase</keyword>
<accession>A0AB94IB41</accession>
<comment type="similarity">
    <text evidence="1">Belongs to the helicase family. UvrD subfamily.</text>
</comment>
<proteinExistence type="inferred from homology"/>
<dbReference type="InterPro" id="IPR014017">
    <property type="entry name" value="DNA_helicase_UvrD-like_C"/>
</dbReference>
<comment type="catalytic activity">
    <reaction evidence="8">
        <text>Couples ATP hydrolysis with the unwinding of duplex DNA by translocating in the 3'-5' direction.</text>
        <dbReference type="EC" id="5.6.2.4"/>
    </reaction>
</comment>
<keyword evidence="5 12" id="KW-0067">ATP-binding</keyword>
<dbReference type="Proteomes" id="UP000506160">
    <property type="component" value="Unassembled WGS sequence"/>
</dbReference>
<evidence type="ECO:0000256" key="11">
    <source>
        <dbReference type="ARBA" id="ARBA00048988"/>
    </source>
</evidence>
<evidence type="ECO:0000313" key="16">
    <source>
        <dbReference type="Proteomes" id="UP000506160"/>
    </source>
</evidence>
<keyword evidence="3 12" id="KW-0378">Hydrolase</keyword>
<dbReference type="GO" id="GO:0005829">
    <property type="term" value="C:cytosol"/>
    <property type="evidence" value="ECO:0007669"/>
    <property type="project" value="TreeGrafter"/>
</dbReference>
<evidence type="ECO:0000259" key="13">
    <source>
        <dbReference type="PROSITE" id="PS51198"/>
    </source>
</evidence>
<dbReference type="GO" id="GO:0000725">
    <property type="term" value="P:recombinational repair"/>
    <property type="evidence" value="ECO:0007669"/>
    <property type="project" value="TreeGrafter"/>
</dbReference>
<dbReference type="RefSeq" id="WP_024496566.1">
    <property type="nucleotide sequence ID" value="NZ_AWGA01000071.1"/>
</dbReference>
<dbReference type="EC" id="5.6.2.4" evidence="9"/>
<organism evidence="15 16">
    <name type="scientific">Candidatus Schmidhempelia bombi str. Bimp</name>
    <dbReference type="NCBI Taxonomy" id="1387197"/>
    <lineage>
        <taxon>Bacteria</taxon>
        <taxon>Pseudomonadati</taxon>
        <taxon>Pseudomonadota</taxon>
        <taxon>Gammaproteobacteria</taxon>
        <taxon>Orbales</taxon>
        <taxon>Orbaceae</taxon>
        <taxon>Candidatus Schmidhempelia</taxon>
    </lineage>
</organism>
<dbReference type="CDD" id="cd18807">
    <property type="entry name" value="SF1_C_UvrD"/>
    <property type="match status" value="1"/>
</dbReference>
<evidence type="ECO:0000313" key="15">
    <source>
        <dbReference type="EMBL" id="TEA26623.1"/>
    </source>
</evidence>
<evidence type="ECO:0000256" key="2">
    <source>
        <dbReference type="ARBA" id="ARBA00022741"/>
    </source>
</evidence>
<dbReference type="PROSITE" id="PS51198">
    <property type="entry name" value="UVRD_HELICASE_ATP_BIND"/>
    <property type="match status" value="1"/>
</dbReference>
<dbReference type="GO" id="GO:0009314">
    <property type="term" value="P:response to radiation"/>
    <property type="evidence" value="ECO:0007669"/>
    <property type="project" value="UniProtKB-ARBA"/>
</dbReference>
<dbReference type="InterPro" id="IPR013986">
    <property type="entry name" value="DExx_box_DNA_helicase_dom_sf"/>
</dbReference>
<dbReference type="Gene3D" id="1.10.486.10">
    <property type="entry name" value="PCRA, domain 4"/>
    <property type="match status" value="1"/>
</dbReference>
<dbReference type="Pfam" id="PF21196">
    <property type="entry name" value="PcrA_UvrD_tudor"/>
    <property type="match status" value="1"/>
</dbReference>
<feature type="domain" description="UvrD-like helicase C-terminal" evidence="14">
    <location>
        <begin position="287"/>
        <end position="570"/>
    </location>
</feature>
<dbReference type="SUPFAM" id="SSF52540">
    <property type="entry name" value="P-loop containing nucleoside triphosphate hydrolases"/>
    <property type="match status" value="1"/>
</dbReference>
<dbReference type="InterPro" id="IPR000212">
    <property type="entry name" value="DNA_helicase_UvrD/REP"/>
</dbReference>
<comment type="caution">
    <text evidence="15">The sequence shown here is derived from an EMBL/GenBank/DDBJ whole genome shotgun (WGS) entry which is preliminary data.</text>
</comment>
<evidence type="ECO:0000256" key="10">
    <source>
        <dbReference type="ARBA" id="ARBA00034923"/>
    </source>
</evidence>
<dbReference type="Gene3D" id="1.10.10.160">
    <property type="match status" value="1"/>
</dbReference>
<evidence type="ECO:0000256" key="12">
    <source>
        <dbReference type="PROSITE-ProRule" id="PRU00560"/>
    </source>
</evidence>
<keyword evidence="2 12" id="KW-0547">Nucleotide-binding</keyword>
<reference evidence="15 16" key="1">
    <citation type="journal article" date="2014" name="Appl. Environ. Microbiol.">
        <title>Genomic features of a bumble bee symbiont reflect its host environment.</title>
        <authorList>
            <person name="Martinson V.G."/>
            <person name="Magoc T."/>
            <person name="Koch H."/>
            <person name="Salzberg S.L."/>
            <person name="Moran N.A."/>
        </authorList>
    </citation>
    <scope>NUCLEOTIDE SEQUENCE [LARGE SCALE GENOMIC DNA]</scope>
    <source>
        <strain evidence="15 16">Bimp</strain>
    </source>
</reference>
<keyword evidence="4 12" id="KW-0347">Helicase</keyword>
<gene>
    <name evidence="15" type="primary">uvrD</name>
    <name evidence="15" type="synonym">mutU</name>
    <name evidence="15" type="synonym">recL</name>
    <name evidence="15" type="ORF">O970_07875</name>
</gene>
<evidence type="ECO:0000256" key="8">
    <source>
        <dbReference type="ARBA" id="ARBA00034617"/>
    </source>
</evidence>
<sequence length="747" mass="86639">MNVSQLLVDLNPEQQRAVTTESQYSLVLAGAGSGKTRVLVHRIAWLRMVKGYPSQSIFAVTFTNKAAAEMQERIQALMGEQTYRGMWVGTFHGLAHRLLRLFAEQADLPTNFQLIDTDDQLRLIKRLFREFNIDEKKWSPRDCADYIANQKEKGLRPTDIQAMDAIEQRWLKIYTSYQEMCNRTGYVDFSELILRTYELLQQDSDVLTYCRQRFQQILVDEFQDTNHIQFQLIKLLAGESGHIMIVGDDDQSIYGWRGANSDNLQAFVDTFPDTELIRLEQNYRSTQAILQAANHLIANNQQRLGKNLWTEQTQGENIHIYMGFNDIDEARYVIGQIKKYASDGGKYRDCAILYRNNALSRLFEDTLLQSGTPYQIYGSIRFYERQEVKLALAYLRLLYDNHNDMAFEQIVNTPVRGIGNVTLEHIRQIARQQQKSLWDMSVELLSLSVIKAKPKAGLARFIELMDVMRKELDNVPFYQQLEHIIHDSGLYQMYEHEQGIKSQSRLENLQELISAAKQFYETNSDEYVDVNTGKTLTVLEAFLAYTSLESKEHNQQQDAVQLMTLHAAKGLEFNNVFIVGMEEGIFPSQRSIADNQQMEEERRLAYVGITRARKQLTLTFSQNRRLYGKEERNLPSRFLHELPLEWLKDVGYKNDYRQRPATLSGYKKQYNFDEQASEINDRPKSNANYSQSIYGFKLGQRVNHRRFGEGTIINMDGEGDHQRAQVAFVNEGVKWLVLKLANLEPVK</sequence>
<evidence type="ECO:0000256" key="1">
    <source>
        <dbReference type="ARBA" id="ARBA00009922"/>
    </source>
</evidence>
<name>A0AB94IB41_9GAMM</name>
<evidence type="ECO:0000256" key="9">
    <source>
        <dbReference type="ARBA" id="ARBA00034808"/>
    </source>
</evidence>
<dbReference type="GO" id="GO:0043138">
    <property type="term" value="F:3'-5' DNA helicase activity"/>
    <property type="evidence" value="ECO:0007669"/>
    <property type="project" value="UniProtKB-EC"/>
</dbReference>